<organism evidence="1 2">
    <name type="scientific">Halopseudomonas laoshanensis</name>
    <dbReference type="NCBI Taxonomy" id="2268758"/>
    <lineage>
        <taxon>Bacteria</taxon>
        <taxon>Pseudomonadati</taxon>
        <taxon>Pseudomonadota</taxon>
        <taxon>Gammaproteobacteria</taxon>
        <taxon>Pseudomonadales</taxon>
        <taxon>Pseudomonadaceae</taxon>
        <taxon>Halopseudomonas</taxon>
    </lineage>
</organism>
<gene>
    <name evidence="1" type="ORF">DT594_00830</name>
</gene>
<protein>
    <submittedName>
        <fullName evidence="1">Uncharacterized protein</fullName>
    </submittedName>
</protein>
<comment type="caution">
    <text evidence="1">The sequence shown here is derived from an EMBL/GenBank/DDBJ whole genome shotgun (WGS) entry which is preliminary data.</text>
</comment>
<evidence type="ECO:0000313" key="1">
    <source>
        <dbReference type="EMBL" id="KAA0695944.1"/>
    </source>
</evidence>
<evidence type="ECO:0000313" key="2">
    <source>
        <dbReference type="Proteomes" id="UP000463138"/>
    </source>
</evidence>
<name>A0A7V7GVW5_9GAMM</name>
<dbReference type="Proteomes" id="UP000463138">
    <property type="component" value="Unassembled WGS sequence"/>
</dbReference>
<sequence>MHERDMNDTSRLLAGYKVSTETTPNGDLMVVLECPDSKLYKRVVPKNLKDVAGFVHRFKLDMLIDQGHLPRKDILKAVDRDTLPTYMQGPLETTRYARLWEDRKLKSKS</sequence>
<dbReference type="RefSeq" id="WP_149330944.1">
    <property type="nucleotide sequence ID" value="NZ_QOVF01000001.1"/>
</dbReference>
<reference evidence="1 2" key="1">
    <citation type="submission" date="2018-07" db="EMBL/GenBank/DDBJ databases">
        <title>Pseudomonas laoshanensis sp. nov., isolated from soil.</title>
        <authorList>
            <person name="Sun J."/>
            <person name="Yu L."/>
            <person name="Wang M."/>
            <person name="Zhang C."/>
        </authorList>
    </citation>
    <scope>NUCLEOTIDE SEQUENCE [LARGE SCALE GENOMIC DNA]</scope>
    <source>
        <strain evidence="1 2">Y22</strain>
    </source>
</reference>
<dbReference type="AlphaFoldDB" id="A0A7V7GVW5"/>
<keyword evidence="2" id="KW-1185">Reference proteome</keyword>
<proteinExistence type="predicted"/>
<accession>A0A7V7GVW5</accession>
<dbReference type="EMBL" id="QOVF01000001">
    <property type="protein sequence ID" value="KAA0695944.1"/>
    <property type="molecule type" value="Genomic_DNA"/>
</dbReference>
<dbReference type="OrthoDB" id="6891826at2"/>